<evidence type="ECO:0000256" key="4">
    <source>
        <dbReference type="ARBA" id="ARBA00022989"/>
    </source>
</evidence>
<dbReference type="InterPro" id="IPR000390">
    <property type="entry name" value="Small_drug/metabolite_transptr"/>
</dbReference>
<dbReference type="OrthoDB" id="2168659at2"/>
<dbReference type="EMBL" id="CP063078">
    <property type="protein sequence ID" value="QOQ87805.1"/>
    <property type="molecule type" value="Genomic_DNA"/>
</dbReference>
<dbReference type="Pfam" id="PF00893">
    <property type="entry name" value="Multi_Drug_Res"/>
    <property type="match status" value="1"/>
</dbReference>
<evidence type="ECO:0000313" key="9">
    <source>
        <dbReference type="Proteomes" id="UP000594749"/>
    </source>
</evidence>
<keyword evidence="5 7" id="KW-0472">Membrane</keyword>
<keyword evidence="9" id="KW-1185">Reference proteome</keyword>
<evidence type="ECO:0000256" key="5">
    <source>
        <dbReference type="ARBA" id="ARBA00023136"/>
    </source>
</evidence>
<dbReference type="GO" id="GO:0005886">
    <property type="term" value="C:plasma membrane"/>
    <property type="evidence" value="ECO:0007669"/>
    <property type="project" value="UniProtKB-SubCell"/>
</dbReference>
<dbReference type="SUPFAM" id="SSF103481">
    <property type="entry name" value="Multidrug resistance efflux transporter EmrE"/>
    <property type="match status" value="1"/>
</dbReference>
<feature type="transmembrane region" description="Helical" evidence="7">
    <location>
        <begin position="56"/>
        <end position="75"/>
    </location>
</feature>
<evidence type="ECO:0000256" key="7">
    <source>
        <dbReference type="SAM" id="Phobius"/>
    </source>
</evidence>
<evidence type="ECO:0000256" key="6">
    <source>
        <dbReference type="RuleBase" id="RU003942"/>
    </source>
</evidence>
<feature type="transmembrane region" description="Helical" evidence="7">
    <location>
        <begin position="81"/>
        <end position="100"/>
    </location>
</feature>
<comment type="subcellular location">
    <subcellularLocation>
        <location evidence="1 6">Cell membrane</location>
        <topology evidence="1 6">Multi-pass membrane protein</topology>
    </subcellularLocation>
</comment>
<name>A0A7M1LJU7_9BACT</name>
<keyword evidence="3 6" id="KW-0812">Transmembrane</keyword>
<proteinExistence type="inferred from homology"/>
<comment type="similarity">
    <text evidence="6">Belongs to the drug/metabolite transporter (DMT) superfamily. Small multidrug resistance (SMR) (TC 2.A.7.1) family.</text>
</comment>
<evidence type="ECO:0000313" key="8">
    <source>
        <dbReference type="EMBL" id="QOQ87805.1"/>
    </source>
</evidence>
<feature type="transmembrane region" description="Helical" evidence="7">
    <location>
        <begin position="26"/>
        <end position="44"/>
    </location>
</feature>
<reference evidence="8 9" key="1">
    <citation type="submission" date="2020-10" db="EMBL/GenBank/DDBJ databases">
        <title>Campylobacter and Helicobacter PacBio genomes.</title>
        <authorList>
            <person name="Lane C."/>
        </authorList>
    </citation>
    <scope>NUCLEOTIDE SEQUENCE [LARGE SCALE GENOMIC DNA]</scope>
    <source>
        <strain evidence="8 9">2016D-0077</strain>
    </source>
</reference>
<dbReference type="AlphaFoldDB" id="A0A7M1LJU7"/>
<dbReference type="Proteomes" id="UP000594749">
    <property type="component" value="Chromosome"/>
</dbReference>
<keyword evidence="4 7" id="KW-1133">Transmembrane helix</keyword>
<organism evidence="8 9">
    <name type="scientific">Campylobacter corcagiensis</name>
    <dbReference type="NCBI Taxonomy" id="1448857"/>
    <lineage>
        <taxon>Bacteria</taxon>
        <taxon>Pseudomonadati</taxon>
        <taxon>Campylobacterota</taxon>
        <taxon>Epsilonproteobacteria</taxon>
        <taxon>Campylobacterales</taxon>
        <taxon>Campylobacteraceae</taxon>
        <taxon>Campylobacter</taxon>
    </lineage>
</organism>
<dbReference type="RefSeq" id="WP_025802389.1">
    <property type="nucleotide sequence ID" value="NZ_CP053842.1"/>
</dbReference>
<dbReference type="GO" id="GO:0022857">
    <property type="term" value="F:transmembrane transporter activity"/>
    <property type="evidence" value="ECO:0007669"/>
    <property type="project" value="InterPro"/>
</dbReference>
<gene>
    <name evidence="8" type="ORF">IMC76_03090</name>
</gene>
<protein>
    <submittedName>
        <fullName evidence="8">QacE family quaternary ammonium compound efflux SMR transporter</fullName>
    </submittedName>
</protein>
<keyword evidence="2" id="KW-1003">Cell membrane</keyword>
<evidence type="ECO:0000256" key="2">
    <source>
        <dbReference type="ARBA" id="ARBA00022475"/>
    </source>
</evidence>
<dbReference type="InterPro" id="IPR037185">
    <property type="entry name" value="EmrE-like"/>
</dbReference>
<accession>A0A7M1LJU7</accession>
<evidence type="ECO:0000256" key="1">
    <source>
        <dbReference type="ARBA" id="ARBA00004651"/>
    </source>
</evidence>
<sequence length="107" mass="11845">MVWFYIFLAVFGELIWVTALKHASDMSGYLVFLIGVSISFPSLLKASELGEVSTVYTVFVGVGAAGVVLIEMLFYGEPFDWLKIFLITTLFSGVIGMVYATQKESKK</sequence>
<evidence type="ECO:0000256" key="3">
    <source>
        <dbReference type="ARBA" id="ARBA00022692"/>
    </source>
</evidence>
<dbReference type="InterPro" id="IPR045324">
    <property type="entry name" value="Small_multidrug_res"/>
</dbReference>
<dbReference type="Gene3D" id="1.10.3730.20">
    <property type="match status" value="1"/>
</dbReference>
<dbReference type="PANTHER" id="PTHR30561">
    <property type="entry name" value="SMR FAMILY PROTON-DEPENDENT DRUG EFFLUX TRANSPORTER SUGE"/>
    <property type="match status" value="1"/>
</dbReference>
<dbReference type="PANTHER" id="PTHR30561:SF7">
    <property type="entry name" value="GUANIDINIUM EFFLUX SYSTEM SUBUNIT GDNC-RELATED"/>
    <property type="match status" value="1"/>
</dbReference>